<dbReference type="Proteomes" id="UP000594638">
    <property type="component" value="Unassembled WGS sequence"/>
</dbReference>
<evidence type="ECO:0000313" key="3">
    <source>
        <dbReference type="Proteomes" id="UP000594638"/>
    </source>
</evidence>
<dbReference type="OrthoDB" id="1289445at2759"/>
<feature type="region of interest" description="Disordered" evidence="1">
    <location>
        <begin position="187"/>
        <end position="217"/>
    </location>
</feature>
<dbReference type="AlphaFoldDB" id="A0A8S0SQX2"/>
<feature type="region of interest" description="Disordered" evidence="1">
    <location>
        <begin position="1"/>
        <end position="23"/>
    </location>
</feature>
<feature type="compositionally biased region" description="Basic and acidic residues" evidence="1">
    <location>
        <begin position="207"/>
        <end position="217"/>
    </location>
</feature>
<keyword evidence="3" id="KW-1185">Reference proteome</keyword>
<evidence type="ECO:0000256" key="1">
    <source>
        <dbReference type="SAM" id="MobiDB-lite"/>
    </source>
</evidence>
<feature type="compositionally biased region" description="Basic and acidic residues" evidence="1">
    <location>
        <begin position="1"/>
        <end position="19"/>
    </location>
</feature>
<dbReference type="Gramene" id="OE9A110102T1">
    <property type="protein sequence ID" value="OE9A110102C1"/>
    <property type="gene ID" value="OE9A110102"/>
</dbReference>
<name>A0A8S0SQX2_OLEEU</name>
<dbReference type="EMBL" id="CACTIH010005464">
    <property type="protein sequence ID" value="CAA2994007.1"/>
    <property type="molecule type" value="Genomic_DNA"/>
</dbReference>
<comment type="caution">
    <text evidence="2">The sequence shown here is derived from an EMBL/GenBank/DDBJ whole genome shotgun (WGS) entry which is preliminary data.</text>
</comment>
<reference evidence="2 3" key="1">
    <citation type="submission" date="2019-12" db="EMBL/GenBank/DDBJ databases">
        <authorList>
            <person name="Alioto T."/>
            <person name="Alioto T."/>
            <person name="Gomez Garrido J."/>
        </authorList>
    </citation>
    <scope>NUCLEOTIDE SEQUENCE [LARGE SCALE GENOMIC DNA]</scope>
</reference>
<proteinExistence type="predicted"/>
<sequence length="310" mass="34593">MIDEQDFLHENQVQERDGGFESGATNRLSMLHLSPDAPLHCSTTGIPSKTTSGGGLLEKCTNCGGGSTKRHSPSSFQEPSPKRATLHSASTNHPFPGFTKLPLPNPLPSLIRRTVSEPIYSSDAMKAAQISGFSAGQDSILNPHHEESSKSNAVQETAPPLVEAPPHVPACLYRTMSDPTPAVNYETMTTTTPPRPPAARKYYRSPSRRESPNTKRLNKMRERLKEMNQWWNQVLHESEEGKHEDCGSEDNNTENNLKDEYETEIEEPAEEAVWVERKGEFLVLHFRCPCGKGYQILLHGSNCYYKLTSF</sequence>
<gene>
    <name evidence="2" type="ORF">OLEA9_A110102</name>
</gene>
<accession>A0A8S0SQX2</accession>
<feature type="region of interest" description="Disordered" evidence="1">
    <location>
        <begin position="64"/>
        <end position="100"/>
    </location>
</feature>
<organism evidence="2 3">
    <name type="scientific">Olea europaea subsp. europaea</name>
    <dbReference type="NCBI Taxonomy" id="158383"/>
    <lineage>
        <taxon>Eukaryota</taxon>
        <taxon>Viridiplantae</taxon>
        <taxon>Streptophyta</taxon>
        <taxon>Embryophyta</taxon>
        <taxon>Tracheophyta</taxon>
        <taxon>Spermatophyta</taxon>
        <taxon>Magnoliopsida</taxon>
        <taxon>eudicotyledons</taxon>
        <taxon>Gunneridae</taxon>
        <taxon>Pentapetalae</taxon>
        <taxon>asterids</taxon>
        <taxon>lamiids</taxon>
        <taxon>Lamiales</taxon>
        <taxon>Oleaceae</taxon>
        <taxon>Oleeae</taxon>
        <taxon>Olea</taxon>
    </lineage>
</organism>
<evidence type="ECO:0000313" key="2">
    <source>
        <dbReference type="EMBL" id="CAA2994007.1"/>
    </source>
</evidence>
<protein>
    <submittedName>
        <fullName evidence="2">Uncharacterized protein</fullName>
    </submittedName>
</protein>